<dbReference type="HAMAP" id="MF_01863">
    <property type="entry name" value="UPF0741"/>
    <property type="match status" value="1"/>
</dbReference>
<evidence type="ECO:0000256" key="1">
    <source>
        <dbReference type="HAMAP-Rule" id="MF_01863"/>
    </source>
</evidence>
<name>A0ABQ0XY93_STAGA</name>
<comment type="caution">
    <text evidence="3">The sequence shown here is derived from an EMBL/GenBank/DDBJ whole genome shotgun (WGS) entry which is preliminary data.</text>
</comment>
<comment type="similarity">
    <text evidence="1">Belongs to the UPF0741 family.</text>
</comment>
<dbReference type="Proteomes" id="UP000321057">
    <property type="component" value="Unassembled WGS sequence"/>
</dbReference>
<dbReference type="InterPro" id="IPR020880">
    <property type="entry name" value="UPF0741"/>
</dbReference>
<protein>
    <recommendedName>
        <fullName evidence="1">UPF0741 protein SGA02_01520</fullName>
    </recommendedName>
</protein>
<feature type="region of interest" description="Disordered" evidence="2">
    <location>
        <begin position="72"/>
        <end position="119"/>
    </location>
</feature>
<accession>A0ABQ0XY93</accession>
<organism evidence="3 4">
    <name type="scientific">Staphylococcus gallinarum</name>
    <dbReference type="NCBI Taxonomy" id="1293"/>
    <lineage>
        <taxon>Bacteria</taxon>
        <taxon>Bacillati</taxon>
        <taxon>Bacillota</taxon>
        <taxon>Bacilli</taxon>
        <taxon>Bacillales</taxon>
        <taxon>Staphylococcaceae</taxon>
        <taxon>Staphylococcus</taxon>
    </lineage>
</organism>
<proteinExistence type="inferred from homology"/>
<evidence type="ECO:0000313" key="4">
    <source>
        <dbReference type="Proteomes" id="UP000321057"/>
    </source>
</evidence>
<evidence type="ECO:0000313" key="3">
    <source>
        <dbReference type="EMBL" id="GEQ04324.1"/>
    </source>
</evidence>
<reference evidence="3 4" key="1">
    <citation type="submission" date="2019-07" db="EMBL/GenBank/DDBJ databases">
        <title>Whole genome shotgun sequence of Staphylococcus gallinarum NBRC 109767.</title>
        <authorList>
            <person name="Hosoyama A."/>
            <person name="Uohara A."/>
            <person name="Ohji S."/>
            <person name="Ichikawa N."/>
        </authorList>
    </citation>
    <scope>NUCLEOTIDE SEQUENCE [LARGE SCALE GENOMIC DNA]</scope>
    <source>
        <strain evidence="3 4">NBRC 109767</strain>
    </source>
</reference>
<keyword evidence="4" id="KW-1185">Reference proteome</keyword>
<sequence length="119" mass="14037">MRAEMQNKFLICDDCQGVNCKSLEKKLTKLDPDAEIEIGCQSYCGPGRRKTFAFVNNRPLAALTEDELMEKVTKQLQKPRDPEEEERLRLRNEERKLRKEEQDRKLKEKLAQRKAKSKQ</sequence>
<evidence type="ECO:0000256" key="2">
    <source>
        <dbReference type="SAM" id="MobiDB-lite"/>
    </source>
</evidence>
<feature type="compositionally biased region" description="Basic and acidic residues" evidence="2">
    <location>
        <begin position="72"/>
        <end position="111"/>
    </location>
</feature>
<dbReference type="EMBL" id="BKAX01000001">
    <property type="protein sequence ID" value="GEQ04324.1"/>
    <property type="molecule type" value="Genomic_DNA"/>
</dbReference>
<gene>
    <name evidence="3" type="ORF">SGA02_01520</name>
</gene>